<evidence type="ECO:0000313" key="2">
    <source>
        <dbReference type="Proteomes" id="UP000198935"/>
    </source>
</evidence>
<gene>
    <name evidence="1" type="ORF">SAMN05421736_11481</name>
</gene>
<dbReference type="AlphaFoldDB" id="A0A1H3TG59"/>
<dbReference type="PROSITE" id="PS51257">
    <property type="entry name" value="PROKAR_LIPOPROTEIN"/>
    <property type="match status" value="1"/>
</dbReference>
<evidence type="ECO:0008006" key="3">
    <source>
        <dbReference type="Google" id="ProtNLM"/>
    </source>
</evidence>
<organism evidence="1 2">
    <name type="scientific">Evansella caseinilytica</name>
    <dbReference type="NCBI Taxonomy" id="1503961"/>
    <lineage>
        <taxon>Bacteria</taxon>
        <taxon>Bacillati</taxon>
        <taxon>Bacillota</taxon>
        <taxon>Bacilli</taxon>
        <taxon>Bacillales</taxon>
        <taxon>Bacillaceae</taxon>
        <taxon>Evansella</taxon>
    </lineage>
</organism>
<dbReference type="OrthoDB" id="2719974at2"/>
<keyword evidence="2" id="KW-1185">Reference proteome</keyword>
<evidence type="ECO:0000313" key="1">
    <source>
        <dbReference type="EMBL" id="SDZ48831.1"/>
    </source>
</evidence>
<accession>A0A1H3TG59</accession>
<protein>
    <recommendedName>
        <fullName evidence="3">DUF4878 domain-containing protein</fullName>
    </recommendedName>
</protein>
<reference evidence="2" key="1">
    <citation type="submission" date="2016-10" db="EMBL/GenBank/DDBJ databases">
        <authorList>
            <person name="Varghese N."/>
            <person name="Submissions S."/>
        </authorList>
    </citation>
    <scope>NUCLEOTIDE SEQUENCE [LARGE SCALE GENOMIC DNA]</scope>
    <source>
        <strain evidence="2">SP</strain>
    </source>
</reference>
<name>A0A1H3TG59_9BACI</name>
<dbReference type="EMBL" id="FNPI01000014">
    <property type="protein sequence ID" value="SDZ48831.1"/>
    <property type="molecule type" value="Genomic_DNA"/>
</dbReference>
<dbReference type="Proteomes" id="UP000198935">
    <property type="component" value="Unassembled WGS sequence"/>
</dbReference>
<sequence length="153" mass="17621">MKKAVIPVLFIILTLIISACSGEKAKQSSPEAAIKSLYTAALNNDLDTFTKIISNHEDFDSYYVQDALDAVKAHIVEYGGVSNLKITEIKRKDLLDEAAEDLDYWFGEDWSMVMEDYQDEDDLVHLWLLKKVDGLYYVIASEEFYKEEFLKKY</sequence>
<proteinExistence type="predicted"/>